<keyword evidence="1" id="KW-1277">Toxin-antitoxin system</keyword>
<protein>
    <submittedName>
        <fullName evidence="2">Plasmid stabilization system protein</fullName>
    </submittedName>
</protein>
<proteinExistence type="predicted"/>
<dbReference type="PATRIC" id="fig|1028801.3.peg.510"/>
<dbReference type="KEGG" id="ngl:RG1141_CH05100"/>
<dbReference type="eggNOG" id="COG3668">
    <property type="taxonomic scope" value="Bacteria"/>
</dbReference>
<dbReference type="Proteomes" id="UP000028186">
    <property type="component" value="Chromosome I"/>
</dbReference>
<evidence type="ECO:0000313" key="2">
    <source>
        <dbReference type="EMBL" id="CDN52871.1"/>
    </source>
</evidence>
<dbReference type="InterPro" id="IPR007712">
    <property type="entry name" value="RelE/ParE_toxin"/>
</dbReference>
<evidence type="ECO:0000313" key="3">
    <source>
        <dbReference type="Proteomes" id="UP000028186"/>
    </source>
</evidence>
<dbReference type="Pfam" id="PF05016">
    <property type="entry name" value="ParE_toxin"/>
    <property type="match status" value="1"/>
</dbReference>
<dbReference type="RefSeq" id="WP_038540403.1">
    <property type="nucleotide sequence ID" value="NZ_HG938355.1"/>
</dbReference>
<dbReference type="InterPro" id="IPR035093">
    <property type="entry name" value="RelE/ParE_toxin_dom_sf"/>
</dbReference>
<reference evidence="3" key="1">
    <citation type="journal article" date="2014" name="BMC Genomics">
        <title>Genome sequencing of two Neorhizobium galegae strains reveals a noeT gene responsible for the unusual acetylation of the nodulation factors.</title>
        <authorList>
            <person name="Osterman J."/>
            <person name="Marsh J."/>
            <person name="Laine P.K."/>
            <person name="Zeng Z."/>
            <person name="Alatalo E."/>
            <person name="Sullivan J.T."/>
            <person name="Young J.P."/>
            <person name="Thomas-Oates J."/>
            <person name="Paulin L."/>
            <person name="Lindstrom K."/>
        </authorList>
    </citation>
    <scope>NUCLEOTIDE SEQUENCE [LARGE SCALE GENOMIC DNA]</scope>
    <source>
        <strain evidence="3">HAMBI 1141</strain>
    </source>
</reference>
<sequence>MSIYRLEYHFAAVQDLIDIYSFIEEYAGHITADRKLAEIETATYRLADLPKMGSIRDDLLPGLRAIPAAEKAVICFTVDDETRTVFILCVSYAGSDWTSRVKERL</sequence>
<dbReference type="Gene3D" id="3.30.2310.20">
    <property type="entry name" value="RelE-like"/>
    <property type="match status" value="1"/>
</dbReference>
<accession>A0A068T4D1</accession>
<name>A0A068T4D1_NEOGA</name>
<dbReference type="HOGENOM" id="CLU_147162_10_0_5"/>
<gene>
    <name evidence="2" type="ORF">RG1141_CH05100</name>
</gene>
<organism evidence="2 3">
    <name type="scientific">Neorhizobium galegae bv. officinalis bv. officinalis str. HAMBI 1141</name>
    <dbReference type="NCBI Taxonomy" id="1028801"/>
    <lineage>
        <taxon>Bacteria</taxon>
        <taxon>Pseudomonadati</taxon>
        <taxon>Pseudomonadota</taxon>
        <taxon>Alphaproteobacteria</taxon>
        <taxon>Hyphomicrobiales</taxon>
        <taxon>Rhizobiaceae</taxon>
        <taxon>Rhizobium/Agrobacterium group</taxon>
        <taxon>Neorhizobium</taxon>
    </lineage>
</organism>
<evidence type="ECO:0000256" key="1">
    <source>
        <dbReference type="ARBA" id="ARBA00022649"/>
    </source>
</evidence>
<dbReference type="AlphaFoldDB" id="A0A068T4D1"/>
<dbReference type="EMBL" id="HG938355">
    <property type="protein sequence ID" value="CDN52871.1"/>
    <property type="molecule type" value="Genomic_DNA"/>
</dbReference>